<dbReference type="Gene3D" id="1.20.1640.10">
    <property type="entry name" value="Multidrug efflux transporter AcrB transmembrane domain"/>
    <property type="match status" value="2"/>
</dbReference>
<protein>
    <submittedName>
        <fullName evidence="2">HAE1 family hydrophobic/amphiphilic exporter-1</fullName>
    </submittedName>
</protein>
<feature type="transmembrane region" description="Helical" evidence="1">
    <location>
        <begin position="12"/>
        <end position="34"/>
    </location>
</feature>
<feature type="transmembrane region" description="Helical" evidence="1">
    <location>
        <begin position="428"/>
        <end position="448"/>
    </location>
</feature>
<dbReference type="Proteomes" id="UP001314796">
    <property type="component" value="Unassembled WGS sequence"/>
</dbReference>
<feature type="transmembrane region" description="Helical" evidence="1">
    <location>
        <begin position="383"/>
        <end position="403"/>
    </location>
</feature>
<dbReference type="PRINTS" id="PR00702">
    <property type="entry name" value="ACRIFLAVINRP"/>
</dbReference>
<dbReference type="PANTHER" id="PTHR32063:SF0">
    <property type="entry name" value="SWARMING MOTILITY PROTEIN SWRC"/>
    <property type="match status" value="1"/>
</dbReference>
<dbReference type="Pfam" id="PF00873">
    <property type="entry name" value="ACR_tran"/>
    <property type="match status" value="1"/>
</dbReference>
<dbReference type="RefSeq" id="WP_204400691.1">
    <property type="nucleotide sequence ID" value="NZ_JAFBEE010000004.1"/>
</dbReference>
<evidence type="ECO:0000313" key="2">
    <source>
        <dbReference type="EMBL" id="MBM7614424.1"/>
    </source>
</evidence>
<comment type="caution">
    <text evidence="2">The sequence shown here is derived from an EMBL/GenBank/DDBJ whole genome shotgun (WGS) entry which is preliminary data.</text>
</comment>
<dbReference type="InterPro" id="IPR027463">
    <property type="entry name" value="AcrB_DN_DC_subdom"/>
</dbReference>
<dbReference type="Gene3D" id="3.30.70.1430">
    <property type="entry name" value="Multidrug efflux transporter AcrB pore domain"/>
    <property type="match status" value="2"/>
</dbReference>
<dbReference type="PANTHER" id="PTHR32063">
    <property type="match status" value="1"/>
</dbReference>
<reference evidence="2 3" key="1">
    <citation type="submission" date="2021-01" db="EMBL/GenBank/DDBJ databases">
        <title>Genomic Encyclopedia of Type Strains, Phase IV (KMG-IV): sequencing the most valuable type-strain genomes for metagenomic binning, comparative biology and taxonomic classification.</title>
        <authorList>
            <person name="Goeker M."/>
        </authorList>
    </citation>
    <scope>NUCLEOTIDE SEQUENCE [LARGE SCALE GENOMIC DNA]</scope>
    <source>
        <strain evidence="2 3">DSM 25890</strain>
    </source>
</reference>
<proteinExistence type="predicted"/>
<feature type="transmembrane region" description="Helical" evidence="1">
    <location>
        <begin position="856"/>
        <end position="875"/>
    </location>
</feature>
<sequence>MKIVNWAVEKSVSVIMLMAFIILLGGVSIFRLSMDLLPKINVPIAVVNTQYPGAGPHEIENLVTRPVEEALAMVHNVKRINSTSSEGNSLVVIEFNENTDMDFATLEMREKIDLIKNYLPKDTKAPLILKIDPNALPIMTLGVSGEGDLGDLQEIAEKRIKPRLERIEGVASVTITGGDEERVEIVTDPAIIQSYGITFQQLAGILMAENLNLPAGEVYDGNSKRLVRTLGEFQSVEEIQELPIPLPTGNTIPLKEIAFVGIKGNEVQEMARMDGEASIRMTIQKQSIANTVQVAGTLNRELELLNEQMDEVEIKSIIDQSIYIKNSIENVGKTAIYGGLLAVFVLFLFLRNFRSTMIIALAIPISILATFCMMYFFDMTLNLLSLGGFALGVGMLVDNGIVVTENIHRYREEGCGAKKAATKGTREVAMAVTASTLTTTAVFLPIVFVEGMTAQIFRELALTVTFALLASLLISLTLVPMLSSKMLEKQLPMQGKKSNFLFNAFDGMMESIHNSYKKLLEKSLRQRGWVMALAVLIFAGSVGVLISLGAVYFPEFDEGSFSIDVKLPHGATIEETTAIVDEIEEIVKNHKDIDSIFTNIGGSDSYYYGQSKKSNRGSIEGKLVPQKHRDKRTSEVIDEIREELKGIAGAEISMSSTSSIMSMGFGGTAVELEIRGDDLETLKAISADYVRLIKEVKGTREVESNYVEGPPQLALKLNRHITSRYGLQAMQIATTAKGVLQGSTATMFKINGREMEVVLKGEDYLKESVANFLQVRIPSPLGITVPLEELVTLERIKSPTSIRRSDQVRTITIDAAIFGRDLNSVIADIKDKIDNYPLEAGYNYRFRGQQEQLEEAFNSLILVVILAILLVYMILAAQFQSLLHPFTIMFSVPLAFSGGAIGLLLSSRPLSVPAMIGAIVLAGIVVNNGIVLIDYINILRLEGTDRHEAILTAGYTRLRPIMMTTFTTILGLLPLAVGMGEGAEAQAPMATVVIGGLISATLLTLVVIPVIYTIFDDLKMRFSHH</sequence>
<feature type="transmembrane region" description="Helical" evidence="1">
    <location>
        <begin position="334"/>
        <end position="350"/>
    </location>
</feature>
<keyword evidence="1" id="KW-0812">Transmembrane</keyword>
<feature type="transmembrane region" description="Helical" evidence="1">
    <location>
        <begin position="882"/>
        <end position="906"/>
    </location>
</feature>
<feature type="transmembrane region" description="Helical" evidence="1">
    <location>
        <begin position="528"/>
        <end position="553"/>
    </location>
</feature>
<keyword evidence="1" id="KW-0472">Membrane</keyword>
<evidence type="ECO:0000313" key="3">
    <source>
        <dbReference type="Proteomes" id="UP001314796"/>
    </source>
</evidence>
<feature type="transmembrane region" description="Helical" evidence="1">
    <location>
        <begin position="357"/>
        <end position="377"/>
    </location>
</feature>
<accession>A0ABS2NPC0</accession>
<dbReference type="Gene3D" id="3.30.70.1320">
    <property type="entry name" value="Multidrug efflux transporter AcrB pore domain like"/>
    <property type="match status" value="1"/>
</dbReference>
<dbReference type="Gene3D" id="3.30.2090.10">
    <property type="entry name" value="Multidrug efflux transporter AcrB TolC docking domain, DN and DC subdomains"/>
    <property type="match status" value="2"/>
</dbReference>
<gene>
    <name evidence="2" type="ORF">JOC73_000935</name>
</gene>
<keyword evidence="1" id="KW-1133">Transmembrane helix</keyword>
<feature type="transmembrane region" description="Helical" evidence="1">
    <location>
        <begin position="460"/>
        <end position="483"/>
    </location>
</feature>
<dbReference type="EMBL" id="JAFBEE010000004">
    <property type="protein sequence ID" value="MBM7614424.1"/>
    <property type="molecule type" value="Genomic_DNA"/>
</dbReference>
<dbReference type="SUPFAM" id="SSF82714">
    <property type="entry name" value="Multidrug efflux transporter AcrB TolC docking domain, DN and DC subdomains"/>
    <property type="match status" value="2"/>
</dbReference>
<organism evidence="2 3">
    <name type="scientific">Alkaliphilus hydrothermalis</name>
    <dbReference type="NCBI Taxonomy" id="1482730"/>
    <lineage>
        <taxon>Bacteria</taxon>
        <taxon>Bacillati</taxon>
        <taxon>Bacillota</taxon>
        <taxon>Clostridia</taxon>
        <taxon>Peptostreptococcales</taxon>
        <taxon>Natronincolaceae</taxon>
        <taxon>Alkaliphilus</taxon>
    </lineage>
</organism>
<feature type="transmembrane region" description="Helical" evidence="1">
    <location>
        <begin position="912"/>
        <end position="937"/>
    </location>
</feature>
<keyword evidence="3" id="KW-1185">Reference proteome</keyword>
<dbReference type="SUPFAM" id="SSF82866">
    <property type="entry name" value="Multidrug efflux transporter AcrB transmembrane domain"/>
    <property type="match status" value="2"/>
</dbReference>
<feature type="transmembrane region" description="Helical" evidence="1">
    <location>
        <begin position="958"/>
        <end position="977"/>
    </location>
</feature>
<name>A0ABS2NPC0_9FIRM</name>
<evidence type="ECO:0000256" key="1">
    <source>
        <dbReference type="SAM" id="Phobius"/>
    </source>
</evidence>
<dbReference type="InterPro" id="IPR001036">
    <property type="entry name" value="Acrflvin-R"/>
</dbReference>
<dbReference type="Gene3D" id="3.30.70.1440">
    <property type="entry name" value="Multidrug efflux transporter AcrB pore domain"/>
    <property type="match status" value="1"/>
</dbReference>
<feature type="transmembrane region" description="Helical" evidence="1">
    <location>
        <begin position="989"/>
        <end position="1015"/>
    </location>
</feature>
<dbReference type="SUPFAM" id="SSF82693">
    <property type="entry name" value="Multidrug efflux transporter AcrB pore domain, PN1, PN2, PC1 and PC2 subdomains"/>
    <property type="match status" value="3"/>
</dbReference>